<protein>
    <submittedName>
        <fullName evidence="5">F-box protein FBW2-like</fullName>
    </submittedName>
</protein>
<feature type="compositionally biased region" description="Low complexity" evidence="1">
    <location>
        <begin position="10"/>
        <end position="20"/>
    </location>
</feature>
<dbReference type="AlphaFoldDB" id="A0A1S4ALY5"/>
<evidence type="ECO:0000313" key="4">
    <source>
        <dbReference type="Proteomes" id="UP000790787"/>
    </source>
</evidence>
<dbReference type="STRING" id="4097.A0A1S4ALY5"/>
<reference evidence="5" key="2">
    <citation type="submission" date="2025-08" db="UniProtKB">
        <authorList>
            <consortium name="RefSeq"/>
        </authorList>
    </citation>
    <scope>IDENTIFICATION</scope>
    <source>
        <tissue evidence="5">Leaf</tissue>
    </source>
</reference>
<dbReference type="Pfam" id="PF25372">
    <property type="entry name" value="DUF7885"/>
    <property type="match status" value="1"/>
</dbReference>
<dbReference type="Gene3D" id="3.80.10.10">
    <property type="entry name" value="Ribonuclease Inhibitor"/>
    <property type="match status" value="1"/>
</dbReference>
<dbReference type="GeneID" id="107799070"/>
<dbReference type="RefSeq" id="XP_016477625.1">
    <property type="nucleotide sequence ID" value="XM_016622139.2"/>
</dbReference>
<dbReference type="KEGG" id="nta:107799070"/>
<reference evidence="4" key="1">
    <citation type="journal article" date="2014" name="Nat. Commun.">
        <title>The tobacco genome sequence and its comparison with those of tomato and potato.</title>
        <authorList>
            <person name="Sierro N."/>
            <person name="Battey J.N."/>
            <person name="Ouadi S."/>
            <person name="Bakaher N."/>
            <person name="Bovet L."/>
            <person name="Willig A."/>
            <person name="Goepfert S."/>
            <person name="Peitsch M.C."/>
            <person name="Ivanov N.V."/>
        </authorList>
    </citation>
    <scope>NUCLEOTIDE SEQUENCE [LARGE SCALE GENOMIC DNA]</scope>
</reference>
<feature type="domain" description="F-box/LRR-repeat protein 15-like leucin rich repeat" evidence="3">
    <location>
        <begin position="158"/>
        <end position="283"/>
    </location>
</feature>
<evidence type="ECO:0000256" key="1">
    <source>
        <dbReference type="SAM" id="MobiDB-lite"/>
    </source>
</evidence>
<dbReference type="OrthoDB" id="550575at2759"/>
<evidence type="ECO:0000259" key="3">
    <source>
        <dbReference type="Pfam" id="PF25372"/>
    </source>
</evidence>
<evidence type="ECO:0000313" key="5">
    <source>
        <dbReference type="RefSeq" id="XP_016477625.1"/>
    </source>
</evidence>
<gene>
    <name evidence="5" type="primary">LOC107799070</name>
</gene>
<name>A0A1S4ALY5_TOBAC</name>
<dbReference type="PANTHER" id="PTHR38926:SF81">
    <property type="entry name" value="F-BOX DOMAIN-CONTAINING PROTEIN"/>
    <property type="match status" value="1"/>
</dbReference>
<feature type="compositionally biased region" description="Low complexity" evidence="1">
    <location>
        <begin position="333"/>
        <end position="343"/>
    </location>
</feature>
<dbReference type="SUPFAM" id="SSF52047">
    <property type="entry name" value="RNI-like"/>
    <property type="match status" value="1"/>
</dbReference>
<dbReference type="InterPro" id="IPR001810">
    <property type="entry name" value="F-box_dom"/>
</dbReference>
<dbReference type="Pfam" id="PF12937">
    <property type="entry name" value="F-box-like"/>
    <property type="match status" value="1"/>
</dbReference>
<keyword evidence="4" id="KW-1185">Reference proteome</keyword>
<feature type="region of interest" description="Disordered" evidence="1">
    <location>
        <begin position="313"/>
        <end position="343"/>
    </location>
</feature>
<dbReference type="InterPro" id="IPR032675">
    <property type="entry name" value="LRR_dom_sf"/>
</dbReference>
<feature type="domain" description="F-box" evidence="2">
    <location>
        <begin position="67"/>
        <end position="109"/>
    </location>
</feature>
<dbReference type="PANTHER" id="PTHR38926">
    <property type="entry name" value="F-BOX DOMAIN CONTAINING PROTEIN, EXPRESSED"/>
    <property type="match status" value="1"/>
</dbReference>
<evidence type="ECO:0000259" key="2">
    <source>
        <dbReference type="Pfam" id="PF12937"/>
    </source>
</evidence>
<feature type="region of interest" description="Disordered" evidence="1">
    <location>
        <begin position="1"/>
        <end position="28"/>
    </location>
</feature>
<dbReference type="RefSeq" id="XP_016477625.1">
    <property type="nucleotide sequence ID" value="XM_016622139.1"/>
</dbReference>
<accession>A0A1S4ALY5</accession>
<dbReference type="OMA" id="EPDYHEN"/>
<sequence>MEGCRDTCHSSKPLSLSSSKTQNPQEQKTQRASFLHFTYRMDGESSKRACVKVGNDGVGGRWDELNPEILASIFVRIVPAEVMVRTVALVCRRWMEAVAGPYCWAEINLENWCRKCCIANKFHLIDPLVRKIVRRSRFTFRRLSTYRLGNVGFSYAANCGRCLKILQIPMSEVTDQVVEKHSGSLVNLTFLDISYCVNITVKGLKAFGLQCKSLTHLRRNMPPWELPTKFEASDVNDHEALIIAEIMSGLQRLDLAFNRLSDNGLDAILTQCKALTHLEIQGCWNVELKGNLEERCEKLVDFRSPWIHEYEDGHAESSDIDSREDECDEESIYSESPSSSDLD</sequence>
<proteinExistence type="predicted"/>
<dbReference type="InterPro" id="IPR057207">
    <property type="entry name" value="FBXL15_LRR"/>
</dbReference>
<dbReference type="SUPFAM" id="SSF81383">
    <property type="entry name" value="F-box domain"/>
    <property type="match status" value="1"/>
</dbReference>
<dbReference type="Proteomes" id="UP000790787">
    <property type="component" value="Chromosome 22"/>
</dbReference>
<feature type="compositionally biased region" description="Acidic residues" evidence="1">
    <location>
        <begin position="322"/>
        <end position="332"/>
    </location>
</feature>
<dbReference type="InterPro" id="IPR036047">
    <property type="entry name" value="F-box-like_dom_sf"/>
</dbReference>
<dbReference type="PaxDb" id="4097-A0A1S4ALY5"/>
<dbReference type="Gene3D" id="1.20.1280.50">
    <property type="match status" value="1"/>
</dbReference>
<organism evidence="4 5">
    <name type="scientific">Nicotiana tabacum</name>
    <name type="common">Common tobacco</name>
    <dbReference type="NCBI Taxonomy" id="4097"/>
    <lineage>
        <taxon>Eukaryota</taxon>
        <taxon>Viridiplantae</taxon>
        <taxon>Streptophyta</taxon>
        <taxon>Embryophyta</taxon>
        <taxon>Tracheophyta</taxon>
        <taxon>Spermatophyta</taxon>
        <taxon>Magnoliopsida</taxon>
        <taxon>eudicotyledons</taxon>
        <taxon>Gunneridae</taxon>
        <taxon>Pentapetalae</taxon>
        <taxon>asterids</taxon>
        <taxon>lamiids</taxon>
        <taxon>Solanales</taxon>
        <taxon>Solanaceae</taxon>
        <taxon>Nicotianoideae</taxon>
        <taxon>Nicotianeae</taxon>
        <taxon>Nicotiana</taxon>
    </lineage>
</organism>